<keyword evidence="2" id="KW-0472">Membrane</keyword>
<feature type="transmembrane region" description="Helical" evidence="2">
    <location>
        <begin position="133"/>
        <end position="151"/>
    </location>
</feature>
<feature type="transmembrane region" description="Helical" evidence="2">
    <location>
        <begin position="158"/>
        <end position="174"/>
    </location>
</feature>
<name>A0A933I8H7_UNCT6</name>
<reference evidence="3" key="1">
    <citation type="submission" date="2020-07" db="EMBL/GenBank/DDBJ databases">
        <title>Huge and variable diversity of episymbiotic CPR bacteria and DPANN archaea in groundwater ecosystems.</title>
        <authorList>
            <person name="He C.Y."/>
            <person name="Keren R."/>
            <person name="Whittaker M."/>
            <person name="Farag I.F."/>
            <person name="Doudna J."/>
            <person name="Cate J.H.D."/>
            <person name="Banfield J.F."/>
        </authorList>
    </citation>
    <scope>NUCLEOTIDE SEQUENCE</scope>
    <source>
        <strain evidence="3">NC_groundwater_1520_Pr4_B-0.1um_53_5</strain>
    </source>
</reference>
<feature type="transmembrane region" description="Helical" evidence="2">
    <location>
        <begin position="356"/>
        <end position="375"/>
    </location>
</feature>
<keyword evidence="1" id="KW-0802">TPR repeat</keyword>
<dbReference type="PANTHER" id="PTHR16214">
    <property type="entry name" value="TRANSMEMBRANE PROTEIN 260"/>
    <property type="match status" value="1"/>
</dbReference>
<feature type="transmembrane region" description="Helical" evidence="2">
    <location>
        <begin position="20"/>
        <end position="39"/>
    </location>
</feature>
<feature type="repeat" description="TPR" evidence="1">
    <location>
        <begin position="569"/>
        <end position="602"/>
    </location>
</feature>
<protein>
    <submittedName>
        <fullName evidence="3">DUF2723 domain-containing protein</fullName>
    </submittedName>
</protein>
<evidence type="ECO:0000256" key="1">
    <source>
        <dbReference type="PROSITE-ProRule" id="PRU00339"/>
    </source>
</evidence>
<dbReference type="Gene3D" id="1.25.40.10">
    <property type="entry name" value="Tetratricopeptide repeat domain"/>
    <property type="match status" value="1"/>
</dbReference>
<dbReference type="Pfam" id="PF14559">
    <property type="entry name" value="TPR_19"/>
    <property type="match status" value="1"/>
</dbReference>
<dbReference type="PROSITE" id="PS50005">
    <property type="entry name" value="TPR"/>
    <property type="match status" value="2"/>
</dbReference>
<dbReference type="SMART" id="SM00028">
    <property type="entry name" value="TPR"/>
    <property type="match status" value="2"/>
</dbReference>
<dbReference type="AlphaFoldDB" id="A0A933I8H7"/>
<feature type="transmembrane region" description="Helical" evidence="2">
    <location>
        <begin position="276"/>
        <end position="293"/>
    </location>
</feature>
<dbReference type="Proteomes" id="UP000736328">
    <property type="component" value="Unassembled WGS sequence"/>
</dbReference>
<sequence length="663" mass="75192">MNSITTILKTASIHPRLGAWLVFFVVASVYMFTAAPTIGSIDSGELSLVVKTLGIAHPTGYPLFTLLGKIWITLMFWGDLAYRLNIFSGLIGACAAALLFLTLGQLGIRPVLSLAGSLLWAFSPVVWDQATVIEVYGLTSLLGILLIWLSLRYKKENDFRLLSLIAFIAGLGWGNHLSHLWYLSGVLIIVLNKSIITNWKRILLPVVLFLLGLSVYLYLPLRAINDPLMNWGDPSNWPRFLGHVTGRQYRVWMLNNSFPELWHNLVRFLKIAANQPWIFISWLAVPGFIWLVIRNKRALAALAAVILASVFYGINYSIPDIAAYFLPALAALSIAAAFGLQALSELLTDKINAKGSAIYCWAALALSLTVPAANWRQADRSRDHFTIEFANDILVSAGSNAVILTDNWDIYAPVLYLQHQQGLRSDLALVDKELLRRSWYYSYLEKQYPEFYESCRPEIEAFLPQLYLFEHGQAYDPAELQDRYQDLLNALALRNYYDMPAYLTRADRKGDYSQLALNYERVPEGLLYRLKLPGIVTGFETDTLFCQTTNAVDTLQLSERERLLYKTYPNLLYQRGIYLAWNMHYTEALQYFQRALSYDDKRPLIYLGLGGAYTGLNRVEAALSAFNKVLELDSSNQTARENIERLKMFTPGGPKSYRMEIKQ</sequence>
<keyword evidence="2" id="KW-0812">Transmembrane</keyword>
<dbReference type="EMBL" id="JACQXR010000002">
    <property type="protein sequence ID" value="MBI4725624.1"/>
    <property type="molecule type" value="Genomic_DNA"/>
</dbReference>
<keyword evidence="2" id="KW-1133">Transmembrane helix</keyword>
<dbReference type="PANTHER" id="PTHR16214:SF3">
    <property type="entry name" value="TRANSMEMBRANE PROTEIN 260"/>
    <property type="match status" value="1"/>
</dbReference>
<dbReference type="InterPro" id="IPR021280">
    <property type="entry name" value="TMEM260-like"/>
</dbReference>
<evidence type="ECO:0000256" key="2">
    <source>
        <dbReference type="SAM" id="Phobius"/>
    </source>
</evidence>
<dbReference type="InterPro" id="IPR011990">
    <property type="entry name" value="TPR-like_helical_dom_sf"/>
</dbReference>
<feature type="transmembrane region" description="Helical" evidence="2">
    <location>
        <begin position="84"/>
        <end position="103"/>
    </location>
</feature>
<feature type="transmembrane region" description="Helical" evidence="2">
    <location>
        <begin position="300"/>
        <end position="318"/>
    </location>
</feature>
<feature type="transmembrane region" description="Helical" evidence="2">
    <location>
        <begin position="60"/>
        <end position="78"/>
    </location>
</feature>
<organism evidence="3 4">
    <name type="scientific">candidate division TA06 bacterium</name>
    <dbReference type="NCBI Taxonomy" id="2250710"/>
    <lineage>
        <taxon>Bacteria</taxon>
        <taxon>Bacteria division TA06</taxon>
    </lineage>
</organism>
<dbReference type="Pfam" id="PF11028">
    <property type="entry name" value="TMEM260-like"/>
    <property type="match status" value="1"/>
</dbReference>
<dbReference type="InterPro" id="IPR052724">
    <property type="entry name" value="GT117_domain-containing"/>
</dbReference>
<comment type="caution">
    <text evidence="3">The sequence shown here is derived from an EMBL/GenBank/DDBJ whole genome shotgun (WGS) entry which is preliminary data.</text>
</comment>
<evidence type="ECO:0000313" key="4">
    <source>
        <dbReference type="Proteomes" id="UP000736328"/>
    </source>
</evidence>
<feature type="repeat" description="TPR" evidence="1">
    <location>
        <begin position="603"/>
        <end position="636"/>
    </location>
</feature>
<dbReference type="InterPro" id="IPR019734">
    <property type="entry name" value="TPR_rpt"/>
</dbReference>
<gene>
    <name evidence="3" type="ORF">HY768_00095</name>
</gene>
<proteinExistence type="predicted"/>
<dbReference type="SUPFAM" id="SSF48452">
    <property type="entry name" value="TPR-like"/>
    <property type="match status" value="1"/>
</dbReference>
<feature type="transmembrane region" description="Helical" evidence="2">
    <location>
        <begin position="180"/>
        <end position="196"/>
    </location>
</feature>
<feature type="transmembrane region" description="Helical" evidence="2">
    <location>
        <begin position="203"/>
        <end position="221"/>
    </location>
</feature>
<feature type="transmembrane region" description="Helical" evidence="2">
    <location>
        <begin position="324"/>
        <end position="344"/>
    </location>
</feature>
<evidence type="ECO:0000313" key="3">
    <source>
        <dbReference type="EMBL" id="MBI4725624.1"/>
    </source>
</evidence>
<accession>A0A933I8H7</accession>